<keyword evidence="5" id="KW-0653">Protein transport</keyword>
<reference evidence="12" key="2">
    <citation type="journal article" date="2022" name="Microbiol. Resour. Announc.">
        <title>Whole-Genome Sequence of Entomortierella parvispora E1425, a Mucoromycotan Fungus Associated with Burkholderiaceae-Related Endosymbiotic Bacteria.</title>
        <authorList>
            <person name="Herlambang A."/>
            <person name="Guo Y."/>
            <person name="Takashima Y."/>
            <person name="Narisawa K."/>
            <person name="Ohta H."/>
            <person name="Nishizawa T."/>
        </authorList>
    </citation>
    <scope>NUCLEOTIDE SEQUENCE</scope>
    <source>
        <strain evidence="12">E1425</strain>
    </source>
</reference>
<protein>
    <submittedName>
        <fullName evidence="12">Golgi SNAP receptor complex member 1</fullName>
    </submittedName>
</protein>
<evidence type="ECO:0000256" key="3">
    <source>
        <dbReference type="ARBA" id="ARBA00022448"/>
    </source>
</evidence>
<feature type="transmembrane region" description="Helical" evidence="11">
    <location>
        <begin position="268"/>
        <end position="285"/>
    </location>
</feature>
<name>A0A9P3H4N0_9FUNG</name>
<dbReference type="OrthoDB" id="422156at2759"/>
<dbReference type="Pfam" id="PF12352">
    <property type="entry name" value="V-SNARE_C"/>
    <property type="match status" value="1"/>
</dbReference>
<evidence type="ECO:0000256" key="6">
    <source>
        <dbReference type="ARBA" id="ARBA00022989"/>
    </source>
</evidence>
<keyword evidence="8 11" id="KW-0472">Membrane</keyword>
<dbReference type="GO" id="GO:0031201">
    <property type="term" value="C:SNARE complex"/>
    <property type="evidence" value="ECO:0007669"/>
    <property type="project" value="TreeGrafter"/>
</dbReference>
<dbReference type="Proteomes" id="UP000827284">
    <property type="component" value="Unassembled WGS sequence"/>
</dbReference>
<dbReference type="PANTHER" id="PTHR21094">
    <property type="entry name" value="GOS-28 SNARE- RELATED"/>
    <property type="match status" value="1"/>
</dbReference>
<dbReference type="GO" id="GO:0005484">
    <property type="term" value="F:SNAP receptor activity"/>
    <property type="evidence" value="ECO:0007669"/>
    <property type="project" value="TreeGrafter"/>
</dbReference>
<dbReference type="GO" id="GO:0015031">
    <property type="term" value="P:protein transport"/>
    <property type="evidence" value="ECO:0007669"/>
    <property type="project" value="UniProtKB-KW"/>
</dbReference>
<proteinExistence type="inferred from homology"/>
<evidence type="ECO:0000313" key="12">
    <source>
        <dbReference type="EMBL" id="GJJ70056.1"/>
    </source>
</evidence>
<dbReference type="PANTHER" id="PTHR21094:SF2">
    <property type="entry name" value="GOLGI SNAP RECEPTOR COMPLEX MEMBER 1"/>
    <property type="match status" value="1"/>
</dbReference>
<gene>
    <name evidence="12" type="ORF">EMPS_02405</name>
</gene>
<comment type="subcellular location">
    <subcellularLocation>
        <location evidence="1">Golgi apparatus membrane</location>
        <topology evidence="1">Single-pass type IV membrane protein</topology>
    </subcellularLocation>
</comment>
<keyword evidence="4 11" id="KW-0812">Transmembrane</keyword>
<evidence type="ECO:0000256" key="10">
    <source>
        <dbReference type="SAM" id="MobiDB-lite"/>
    </source>
</evidence>
<dbReference type="EMBL" id="BQFW01000003">
    <property type="protein sequence ID" value="GJJ70056.1"/>
    <property type="molecule type" value="Genomic_DNA"/>
</dbReference>
<dbReference type="GO" id="GO:0006906">
    <property type="term" value="P:vesicle fusion"/>
    <property type="evidence" value="ECO:0007669"/>
    <property type="project" value="TreeGrafter"/>
</dbReference>
<keyword evidence="6 11" id="KW-1133">Transmembrane helix</keyword>
<keyword evidence="12" id="KW-0675">Receptor</keyword>
<organism evidence="12 13">
    <name type="scientific">Entomortierella parvispora</name>
    <dbReference type="NCBI Taxonomy" id="205924"/>
    <lineage>
        <taxon>Eukaryota</taxon>
        <taxon>Fungi</taxon>
        <taxon>Fungi incertae sedis</taxon>
        <taxon>Mucoromycota</taxon>
        <taxon>Mortierellomycotina</taxon>
        <taxon>Mortierellomycetes</taxon>
        <taxon>Mortierellales</taxon>
        <taxon>Mortierellaceae</taxon>
        <taxon>Entomortierella</taxon>
    </lineage>
</organism>
<evidence type="ECO:0000256" key="4">
    <source>
        <dbReference type="ARBA" id="ARBA00022692"/>
    </source>
</evidence>
<comment type="similarity">
    <text evidence="2">Belongs to the GOSR1 family.</text>
</comment>
<keyword evidence="7" id="KW-0333">Golgi apparatus</keyword>
<comment type="caution">
    <text evidence="12">The sequence shown here is derived from an EMBL/GenBank/DDBJ whole genome shotgun (WGS) entry which is preliminary data.</text>
</comment>
<dbReference type="GO" id="GO:0005801">
    <property type="term" value="C:cis-Golgi network"/>
    <property type="evidence" value="ECO:0007669"/>
    <property type="project" value="InterPro"/>
</dbReference>
<evidence type="ECO:0000256" key="2">
    <source>
        <dbReference type="ARBA" id="ARBA00008473"/>
    </source>
</evidence>
<evidence type="ECO:0000256" key="8">
    <source>
        <dbReference type="ARBA" id="ARBA00023136"/>
    </source>
</evidence>
<accession>A0A9P3H4N0</accession>
<keyword evidence="13" id="KW-1185">Reference proteome</keyword>
<keyword evidence="9" id="KW-0175">Coiled coil</keyword>
<feature type="coiled-coil region" evidence="9">
    <location>
        <begin position="100"/>
        <end position="170"/>
    </location>
</feature>
<dbReference type="AlphaFoldDB" id="A0A9P3H4N0"/>
<feature type="region of interest" description="Disordered" evidence="10">
    <location>
        <begin position="1"/>
        <end position="20"/>
    </location>
</feature>
<evidence type="ECO:0000256" key="1">
    <source>
        <dbReference type="ARBA" id="ARBA00004409"/>
    </source>
</evidence>
<reference evidence="12" key="1">
    <citation type="submission" date="2021-11" db="EMBL/GenBank/DDBJ databases">
        <authorList>
            <person name="Herlambang A."/>
            <person name="Guo Y."/>
            <person name="Takashima Y."/>
            <person name="Nishizawa T."/>
        </authorList>
    </citation>
    <scope>NUCLEOTIDE SEQUENCE</scope>
    <source>
        <strain evidence="12">E1425</strain>
    </source>
</reference>
<evidence type="ECO:0000256" key="9">
    <source>
        <dbReference type="SAM" id="Coils"/>
    </source>
</evidence>
<sequence>MQKTTPNRTPIYRNAPLSNSPSLAPASLNNASLAIAAATGTAAGPLPWDTLRKDVRQIEIEIESKLTALSKFAVRNGPSAASGAAAAGAAGSSAAPSGTGEELEVNIEELLEKLNNLVDAMSAHLDNQTQTTGQAPIQMSHLLQKHRDILHDYTKEYRKTRQNVRAARDHAQLLSSVRDDISTFKNGGPSGSGMSASDYLLNERSRIDGSHLLADSALEQAYATKDDLDRQRSTLLSVNQRITNVATQLPSVGQLIGKIQSRKNRDNVILSCVIGSCIVGVLYFVA</sequence>
<dbReference type="GO" id="GO:0048219">
    <property type="term" value="P:inter-Golgi cisterna vesicle-mediated transport"/>
    <property type="evidence" value="ECO:0007669"/>
    <property type="project" value="TreeGrafter"/>
</dbReference>
<keyword evidence="3" id="KW-0813">Transport</keyword>
<evidence type="ECO:0000256" key="7">
    <source>
        <dbReference type="ARBA" id="ARBA00023034"/>
    </source>
</evidence>
<dbReference type="GO" id="GO:0000139">
    <property type="term" value="C:Golgi membrane"/>
    <property type="evidence" value="ECO:0007669"/>
    <property type="project" value="UniProtKB-SubCell"/>
</dbReference>
<evidence type="ECO:0000256" key="11">
    <source>
        <dbReference type="SAM" id="Phobius"/>
    </source>
</evidence>
<dbReference type="InterPro" id="IPR023601">
    <property type="entry name" value="Golgi_SNAP_su1"/>
</dbReference>
<dbReference type="GO" id="GO:0005797">
    <property type="term" value="C:Golgi medial cisterna"/>
    <property type="evidence" value="ECO:0007669"/>
    <property type="project" value="TreeGrafter"/>
</dbReference>
<dbReference type="GO" id="GO:0006888">
    <property type="term" value="P:endoplasmic reticulum to Golgi vesicle-mediated transport"/>
    <property type="evidence" value="ECO:0007669"/>
    <property type="project" value="InterPro"/>
</dbReference>
<evidence type="ECO:0000256" key="5">
    <source>
        <dbReference type="ARBA" id="ARBA00022927"/>
    </source>
</evidence>
<evidence type="ECO:0000313" key="13">
    <source>
        <dbReference type="Proteomes" id="UP000827284"/>
    </source>
</evidence>